<dbReference type="GO" id="GO:0005524">
    <property type="term" value="F:ATP binding"/>
    <property type="evidence" value="ECO:0007669"/>
    <property type="project" value="UniProtKB-KW"/>
</dbReference>
<keyword evidence="15" id="KW-1185">Reference proteome</keyword>
<keyword evidence="7" id="KW-0030">Aminoacyl-tRNA synthetase</keyword>
<evidence type="ECO:0000256" key="5">
    <source>
        <dbReference type="ARBA" id="ARBA00022840"/>
    </source>
</evidence>
<feature type="binding site" evidence="11">
    <location>
        <begin position="289"/>
        <end position="292"/>
    </location>
    <ligand>
        <name>ATP</name>
        <dbReference type="ChEBI" id="CHEBI:30616"/>
    </ligand>
</feature>
<evidence type="ECO:0000256" key="11">
    <source>
        <dbReference type="PIRSR" id="PIRSR001529-2"/>
    </source>
</evidence>
<dbReference type="InterPro" id="IPR002314">
    <property type="entry name" value="aa-tRNA-synt_IIb"/>
</dbReference>
<dbReference type="InterPro" id="IPR045864">
    <property type="entry name" value="aa-tRNA-synth_II/BPL/LPL"/>
</dbReference>
<evidence type="ECO:0000256" key="1">
    <source>
        <dbReference type="ARBA" id="ARBA00010728"/>
    </source>
</evidence>
<reference evidence="14" key="1">
    <citation type="submission" date="2021-03" db="EMBL/GenBank/DDBJ databases">
        <authorList>
            <person name="Tagirdzhanova G."/>
        </authorList>
    </citation>
    <scope>NUCLEOTIDE SEQUENCE</scope>
</reference>
<dbReference type="OrthoDB" id="10264585at2759"/>
<dbReference type="SUPFAM" id="SSF55681">
    <property type="entry name" value="Class II aaRS and biotin synthetases"/>
    <property type="match status" value="1"/>
</dbReference>
<feature type="binding site" evidence="10">
    <location>
        <position position="242"/>
    </location>
    <ligand>
        <name>L-serine</name>
        <dbReference type="ChEBI" id="CHEBI:33384"/>
    </ligand>
</feature>
<keyword evidence="12" id="KW-0175">Coiled coil</keyword>
<dbReference type="UniPathway" id="UPA00906">
    <property type="reaction ID" value="UER00895"/>
</dbReference>
<feature type="binding site" evidence="11">
    <location>
        <begin position="273"/>
        <end position="275"/>
    </location>
    <ligand>
        <name>ATP</name>
        <dbReference type="ChEBI" id="CHEBI:30616"/>
    </ligand>
</feature>
<dbReference type="CDD" id="cd00770">
    <property type="entry name" value="SerRS_core"/>
    <property type="match status" value="1"/>
</dbReference>
<dbReference type="Gene3D" id="1.10.287.40">
    <property type="entry name" value="Serine-tRNA synthetase, tRNA binding domain"/>
    <property type="match status" value="1"/>
</dbReference>
<dbReference type="Proteomes" id="UP000664169">
    <property type="component" value="Unassembled WGS sequence"/>
</dbReference>
<feature type="site" description="Important for serine binding" evidence="10">
    <location>
        <position position="398"/>
    </location>
</feature>
<dbReference type="AlphaFoldDB" id="A0A8H3FGC4"/>
<evidence type="ECO:0000313" key="15">
    <source>
        <dbReference type="Proteomes" id="UP000664169"/>
    </source>
</evidence>
<protein>
    <recommendedName>
        <fullName evidence="2">serine--tRNA ligase</fullName>
        <ecNumber evidence="2">6.1.1.11</ecNumber>
    </recommendedName>
    <alternativeName>
        <fullName evidence="8">Seryl-tRNA synthetase</fullName>
    </alternativeName>
    <alternativeName>
        <fullName evidence="9">Seryl-tRNA(Ser) synthetase</fullName>
    </alternativeName>
</protein>
<accession>A0A8H3FGC4</accession>
<comment type="similarity">
    <text evidence="1">Belongs to the class-II aminoacyl-tRNA synthetase family. Type-1 seryl-tRNA synthetase subfamily.</text>
</comment>
<dbReference type="PRINTS" id="PR00981">
    <property type="entry name" value="TRNASYNTHSER"/>
</dbReference>
<evidence type="ECO:0000256" key="3">
    <source>
        <dbReference type="ARBA" id="ARBA00022598"/>
    </source>
</evidence>
<evidence type="ECO:0000313" key="14">
    <source>
        <dbReference type="EMBL" id="CAF9925436.1"/>
    </source>
</evidence>
<feature type="binding site" evidence="11">
    <location>
        <begin position="360"/>
        <end position="363"/>
    </location>
    <ligand>
        <name>ATP</name>
        <dbReference type="ChEBI" id="CHEBI:30616"/>
    </ligand>
</feature>
<dbReference type="Pfam" id="PF00587">
    <property type="entry name" value="tRNA-synt_2b"/>
    <property type="match status" value="1"/>
</dbReference>
<sequence>MLDLVDFQEDKGGSLAKLRESQRKRYQPESIVDDVLNLFEDHKKTKYAASQISSKINAKLKEVGAKKKAKEDATALLQERADLEKEKKVLEDSAAEKEIILMKKVKTIGNYVHESVPVSDNEDDNAIIRTWKPEGVTVEKRDCMSHHDVLARIDGYDPERGVKIVGHRGYCLTGYGLFLNLALVNYGLEFLYNKGYKPNQPPFFMLREAMAKTAQLEQFDEELYKVVEDEKDKNSDKYLIATSEQPLSALHESEWLQDSDLPIKYAGYSTCFRKEAGSSGRDAWGIFRVHQFEKIEQFLFTKPEDSWTAFDSMIATSEEFYQSLGIPYQIVAIVSGALNNAAAKKYDLEAWFPFQGEYKELVSCSNCTDYQSRELNIRYGARKETDMKKNYVHALNSTLCATERALCCIMENYQEAEGLRVPQVLRKYIPGQPEFIPYVKELAKNSTSAKTKAGVKLGSTGGKHGTKNEATGTVVAGAGAGAAAAAGTAKAKVEEAVNGVAEKLQALK</sequence>
<dbReference type="Pfam" id="PF02403">
    <property type="entry name" value="Seryl_tRNA_N"/>
    <property type="match status" value="1"/>
</dbReference>
<dbReference type="EC" id="6.1.1.11" evidence="2"/>
<feature type="binding site" evidence="10">
    <location>
        <position position="296"/>
    </location>
    <ligand>
        <name>L-serine</name>
        <dbReference type="ChEBI" id="CHEBI:33384"/>
    </ligand>
</feature>
<dbReference type="InterPro" id="IPR006195">
    <property type="entry name" value="aa-tRNA-synth_II"/>
</dbReference>
<evidence type="ECO:0000259" key="13">
    <source>
        <dbReference type="PROSITE" id="PS50862"/>
    </source>
</evidence>
<keyword evidence="6" id="KW-0648">Protein biosynthesis</keyword>
<feature type="binding site" evidence="10">
    <location>
        <position position="273"/>
    </location>
    <ligand>
        <name>L-serine</name>
        <dbReference type="ChEBI" id="CHEBI:33384"/>
    </ligand>
</feature>
<dbReference type="InterPro" id="IPR033729">
    <property type="entry name" value="SerRS_core"/>
</dbReference>
<comment type="caution">
    <text evidence="14">The sequence shown here is derived from an EMBL/GenBank/DDBJ whole genome shotgun (WGS) entry which is preliminary data.</text>
</comment>
<dbReference type="GO" id="GO:0004828">
    <property type="term" value="F:serine-tRNA ligase activity"/>
    <property type="evidence" value="ECO:0007669"/>
    <property type="project" value="UniProtKB-EC"/>
</dbReference>
<keyword evidence="4" id="KW-0547">Nucleotide-binding</keyword>
<dbReference type="NCBIfam" id="TIGR00414">
    <property type="entry name" value="serS"/>
    <property type="match status" value="1"/>
</dbReference>
<dbReference type="PIRSF" id="PIRSF001529">
    <property type="entry name" value="Ser-tRNA-synth_IIa"/>
    <property type="match status" value="1"/>
</dbReference>
<evidence type="ECO:0000256" key="9">
    <source>
        <dbReference type="ARBA" id="ARBA00034892"/>
    </source>
</evidence>
<evidence type="ECO:0000256" key="2">
    <source>
        <dbReference type="ARBA" id="ARBA00012840"/>
    </source>
</evidence>
<feature type="domain" description="Aminoacyl-transfer RNA synthetases class-II family profile" evidence="13">
    <location>
        <begin position="142"/>
        <end position="430"/>
    </location>
</feature>
<dbReference type="PANTHER" id="PTHR11778">
    <property type="entry name" value="SERYL-TRNA SYNTHETASE"/>
    <property type="match status" value="1"/>
</dbReference>
<evidence type="ECO:0000256" key="10">
    <source>
        <dbReference type="PIRSR" id="PIRSR001529-1"/>
    </source>
</evidence>
<dbReference type="PROSITE" id="PS50862">
    <property type="entry name" value="AA_TRNA_LIGASE_II"/>
    <property type="match status" value="1"/>
</dbReference>
<dbReference type="InterPro" id="IPR010978">
    <property type="entry name" value="tRNA-bd_arm"/>
</dbReference>
<evidence type="ECO:0000256" key="6">
    <source>
        <dbReference type="ARBA" id="ARBA00022917"/>
    </source>
</evidence>
<keyword evidence="5 11" id="KW-0067">ATP-binding</keyword>
<evidence type="ECO:0000256" key="4">
    <source>
        <dbReference type="ARBA" id="ARBA00022741"/>
    </source>
</evidence>
<evidence type="ECO:0000256" key="12">
    <source>
        <dbReference type="SAM" id="Coils"/>
    </source>
</evidence>
<gene>
    <name evidence="14" type="ORF">GOMPHAMPRED_003887</name>
</gene>
<organism evidence="14 15">
    <name type="scientific">Gomphillus americanus</name>
    <dbReference type="NCBI Taxonomy" id="1940652"/>
    <lineage>
        <taxon>Eukaryota</taxon>
        <taxon>Fungi</taxon>
        <taxon>Dikarya</taxon>
        <taxon>Ascomycota</taxon>
        <taxon>Pezizomycotina</taxon>
        <taxon>Lecanoromycetes</taxon>
        <taxon>OSLEUM clade</taxon>
        <taxon>Ostropomycetidae</taxon>
        <taxon>Ostropales</taxon>
        <taxon>Graphidaceae</taxon>
        <taxon>Gomphilloideae</taxon>
        <taxon>Gomphillus</taxon>
    </lineage>
</organism>
<keyword evidence="3" id="KW-0436">Ligase</keyword>
<proteinExistence type="inferred from homology"/>
<evidence type="ECO:0000256" key="7">
    <source>
        <dbReference type="ARBA" id="ARBA00023146"/>
    </source>
</evidence>
<dbReference type="GO" id="GO:0006434">
    <property type="term" value="P:seryl-tRNA aminoacylation"/>
    <property type="evidence" value="ECO:0007669"/>
    <property type="project" value="InterPro"/>
</dbReference>
<dbReference type="InterPro" id="IPR002317">
    <property type="entry name" value="Ser-tRNA-ligase_type_1"/>
</dbReference>
<dbReference type="Gene3D" id="3.30.930.10">
    <property type="entry name" value="Bira Bifunctional Protein, Domain 2"/>
    <property type="match status" value="1"/>
</dbReference>
<dbReference type="InterPro" id="IPR042103">
    <property type="entry name" value="SerRS_1_N_sf"/>
</dbReference>
<name>A0A8H3FGC4_9LECA</name>
<dbReference type="SUPFAM" id="SSF46589">
    <property type="entry name" value="tRNA-binding arm"/>
    <property type="match status" value="1"/>
</dbReference>
<feature type="binding site" evidence="10">
    <location>
        <position position="396"/>
    </location>
    <ligand>
        <name>L-serine</name>
        <dbReference type="ChEBI" id="CHEBI:33384"/>
    </ligand>
</feature>
<evidence type="ECO:0000256" key="8">
    <source>
        <dbReference type="ARBA" id="ARBA00031113"/>
    </source>
</evidence>
<dbReference type="FunFam" id="3.30.930.10:FF:000026">
    <property type="entry name" value="Seryl-tRNA synthetase, cytoplasmic"/>
    <property type="match status" value="1"/>
</dbReference>
<feature type="coiled-coil region" evidence="12">
    <location>
        <begin position="66"/>
        <end position="100"/>
    </location>
</feature>
<dbReference type="InterPro" id="IPR015866">
    <property type="entry name" value="Ser-tRNA-synth_1_N"/>
</dbReference>
<dbReference type="EMBL" id="CAJPDQ010000023">
    <property type="protein sequence ID" value="CAF9925436.1"/>
    <property type="molecule type" value="Genomic_DNA"/>
</dbReference>